<name>A0A6A7AX11_9PLEO</name>
<protein>
    <submittedName>
        <fullName evidence="1">Uncharacterized protein</fullName>
    </submittedName>
</protein>
<dbReference type="Proteomes" id="UP000799423">
    <property type="component" value="Unassembled WGS sequence"/>
</dbReference>
<gene>
    <name evidence="1" type="ORF">T440DRAFT_217784</name>
</gene>
<evidence type="ECO:0000313" key="1">
    <source>
        <dbReference type="EMBL" id="KAF2846907.1"/>
    </source>
</evidence>
<proteinExistence type="predicted"/>
<keyword evidence="2" id="KW-1185">Reference proteome</keyword>
<sequence>MWAWKARLLVVVDSRCYVIEQARVVLLMGSMYRRQLPGRCSGLAWHQSRLPRDSLRHAPPRLSRAQGAIKYHHRLATRMAGAWSSVLDVLDTSSTRITSLAATLTHSIGADQWRLVVSYTANTACSFPIQPLRLVSDKAWLLRRQQVVQCTSQPCSYYDARDAQTQKLVSRHVS</sequence>
<dbReference type="AlphaFoldDB" id="A0A6A7AX11"/>
<organism evidence="1 2">
    <name type="scientific">Plenodomus tracheiphilus IPT5</name>
    <dbReference type="NCBI Taxonomy" id="1408161"/>
    <lineage>
        <taxon>Eukaryota</taxon>
        <taxon>Fungi</taxon>
        <taxon>Dikarya</taxon>
        <taxon>Ascomycota</taxon>
        <taxon>Pezizomycotina</taxon>
        <taxon>Dothideomycetes</taxon>
        <taxon>Pleosporomycetidae</taxon>
        <taxon>Pleosporales</taxon>
        <taxon>Pleosporineae</taxon>
        <taxon>Leptosphaeriaceae</taxon>
        <taxon>Plenodomus</taxon>
    </lineage>
</organism>
<accession>A0A6A7AX11</accession>
<reference evidence="1" key="1">
    <citation type="submission" date="2020-01" db="EMBL/GenBank/DDBJ databases">
        <authorList>
            <consortium name="DOE Joint Genome Institute"/>
            <person name="Haridas S."/>
            <person name="Albert R."/>
            <person name="Binder M."/>
            <person name="Bloem J."/>
            <person name="Labutti K."/>
            <person name="Salamov A."/>
            <person name="Andreopoulos B."/>
            <person name="Baker S.E."/>
            <person name="Barry K."/>
            <person name="Bills G."/>
            <person name="Bluhm B.H."/>
            <person name="Cannon C."/>
            <person name="Castanera R."/>
            <person name="Culley D.E."/>
            <person name="Daum C."/>
            <person name="Ezra D."/>
            <person name="Gonzalez J.B."/>
            <person name="Henrissat B."/>
            <person name="Kuo A."/>
            <person name="Liang C."/>
            <person name="Lipzen A."/>
            <person name="Lutzoni F."/>
            <person name="Magnuson J."/>
            <person name="Mondo S."/>
            <person name="Nolan M."/>
            <person name="Ohm R."/>
            <person name="Pangilinan J."/>
            <person name="Park H.-J."/>
            <person name="Ramirez L."/>
            <person name="Alfaro M."/>
            <person name="Sun H."/>
            <person name="Tritt A."/>
            <person name="Yoshinaga Y."/>
            <person name="Zwiers L.-H."/>
            <person name="Turgeon B.G."/>
            <person name="Goodwin S.B."/>
            <person name="Spatafora J.W."/>
            <person name="Crous P.W."/>
            <person name="Grigoriev I.V."/>
        </authorList>
    </citation>
    <scope>NUCLEOTIDE SEQUENCE</scope>
    <source>
        <strain evidence="1">IPT5</strain>
    </source>
</reference>
<dbReference type="EMBL" id="MU006330">
    <property type="protein sequence ID" value="KAF2846907.1"/>
    <property type="molecule type" value="Genomic_DNA"/>
</dbReference>
<evidence type="ECO:0000313" key="2">
    <source>
        <dbReference type="Proteomes" id="UP000799423"/>
    </source>
</evidence>